<feature type="domain" description="HTH luxR-type" evidence="5">
    <location>
        <begin position="177"/>
        <end position="242"/>
    </location>
</feature>
<dbReference type="PRINTS" id="PR00038">
    <property type="entry name" value="HTHLUXR"/>
</dbReference>
<keyword evidence="7" id="KW-1185">Reference proteome</keyword>
<gene>
    <name evidence="6" type="ORF">AWJ14_19110</name>
</gene>
<dbReference type="Pfam" id="PF00196">
    <property type="entry name" value="GerE"/>
    <property type="match status" value="1"/>
</dbReference>
<dbReference type="InterPro" id="IPR036388">
    <property type="entry name" value="WH-like_DNA-bd_sf"/>
</dbReference>
<dbReference type="PROSITE" id="PS00622">
    <property type="entry name" value="HTH_LUXR_1"/>
    <property type="match status" value="1"/>
</dbReference>
<evidence type="ECO:0000259" key="5">
    <source>
        <dbReference type="PROSITE" id="PS50043"/>
    </source>
</evidence>
<dbReference type="STRING" id="1480615.AWJ14_19110"/>
<dbReference type="EMBL" id="LQZT01000042">
    <property type="protein sequence ID" value="OCW56206.1"/>
    <property type="molecule type" value="Genomic_DNA"/>
</dbReference>
<dbReference type="OrthoDB" id="8349179at2"/>
<evidence type="ECO:0000256" key="3">
    <source>
        <dbReference type="ARBA" id="ARBA00023163"/>
    </source>
</evidence>
<dbReference type="GO" id="GO:0006355">
    <property type="term" value="P:regulation of DNA-templated transcription"/>
    <property type="evidence" value="ECO:0007669"/>
    <property type="project" value="InterPro"/>
</dbReference>
<dbReference type="CDD" id="cd06170">
    <property type="entry name" value="LuxR_C_like"/>
    <property type="match status" value="1"/>
</dbReference>
<proteinExistence type="predicted"/>
<feature type="region of interest" description="Disordered" evidence="4">
    <location>
        <begin position="1"/>
        <end position="27"/>
    </location>
</feature>
<sequence>MAFGASDLFPSSQDRTQHLGHGGAGRAGSTADLFPRLVIMQRLCGGEAFAVLVAKAQTLLTPGRLECGMQSPGSEPFVDRMIEEQSEFLLSHLALSPRPVIFAAQGQEPLEASPAVTIHKDDQRGLDLAFPVQLGAMGNGYVVFFAVKAVIDNDLLIDLHRKSLSLMREKLRLGVSGISQADRLNEREVECLQLVGNGMKSEAIGERLNLSVHTVNAYLGSATTKLNAVNRIQAIAKAIRIGLIA</sequence>
<reference evidence="6 7" key="1">
    <citation type="submission" date="2015-12" db="EMBL/GenBank/DDBJ databases">
        <authorList>
            <person name="Shamseldin A."/>
            <person name="Moawad H."/>
            <person name="Abd El-Rahim W.M."/>
            <person name="Sadowsky M.J."/>
        </authorList>
    </citation>
    <scope>NUCLEOTIDE SEQUENCE [LARGE SCALE GENOMIC DNA]</scope>
    <source>
        <strain evidence="6 7">JC234</strain>
    </source>
</reference>
<dbReference type="InterPro" id="IPR000792">
    <property type="entry name" value="Tscrpt_reg_LuxR_C"/>
</dbReference>
<dbReference type="SUPFAM" id="SSF46894">
    <property type="entry name" value="C-terminal effector domain of the bipartite response regulators"/>
    <property type="match status" value="1"/>
</dbReference>
<protein>
    <recommendedName>
        <fullName evidence="5">HTH luxR-type domain-containing protein</fullName>
    </recommendedName>
</protein>
<keyword evidence="1" id="KW-0805">Transcription regulation</keyword>
<comment type="caution">
    <text evidence="6">The sequence shown here is derived from an EMBL/GenBank/DDBJ whole genome shotgun (WGS) entry which is preliminary data.</text>
</comment>
<accession>A0A1C1YS14</accession>
<keyword evidence="3" id="KW-0804">Transcription</keyword>
<dbReference type="Proteomes" id="UP000094795">
    <property type="component" value="Unassembled WGS sequence"/>
</dbReference>
<evidence type="ECO:0000256" key="2">
    <source>
        <dbReference type="ARBA" id="ARBA00023125"/>
    </source>
</evidence>
<keyword evidence="2" id="KW-0238">DNA-binding</keyword>
<dbReference type="SMART" id="SM00421">
    <property type="entry name" value="HTH_LUXR"/>
    <property type="match status" value="1"/>
</dbReference>
<dbReference type="GO" id="GO:0003677">
    <property type="term" value="F:DNA binding"/>
    <property type="evidence" value="ECO:0007669"/>
    <property type="project" value="UniProtKB-KW"/>
</dbReference>
<evidence type="ECO:0000313" key="6">
    <source>
        <dbReference type="EMBL" id="OCW56206.1"/>
    </source>
</evidence>
<evidence type="ECO:0000313" key="7">
    <source>
        <dbReference type="Proteomes" id="UP000094795"/>
    </source>
</evidence>
<dbReference type="PANTHER" id="PTHR44688">
    <property type="entry name" value="DNA-BINDING TRANSCRIPTIONAL ACTIVATOR DEVR_DOSR"/>
    <property type="match status" value="1"/>
</dbReference>
<evidence type="ECO:0000256" key="1">
    <source>
        <dbReference type="ARBA" id="ARBA00023015"/>
    </source>
</evidence>
<name>A0A1C1YS14_9HYPH</name>
<dbReference type="Gene3D" id="1.10.10.10">
    <property type="entry name" value="Winged helix-like DNA-binding domain superfamily/Winged helix DNA-binding domain"/>
    <property type="match status" value="1"/>
</dbReference>
<dbReference type="AlphaFoldDB" id="A0A1C1YS14"/>
<organism evidence="6 7">
    <name type="scientific">Hoeflea olei</name>
    <dbReference type="NCBI Taxonomy" id="1480615"/>
    <lineage>
        <taxon>Bacteria</taxon>
        <taxon>Pseudomonadati</taxon>
        <taxon>Pseudomonadota</taxon>
        <taxon>Alphaproteobacteria</taxon>
        <taxon>Hyphomicrobiales</taxon>
        <taxon>Rhizobiaceae</taxon>
        <taxon>Hoeflea</taxon>
    </lineage>
</organism>
<dbReference type="PROSITE" id="PS50043">
    <property type="entry name" value="HTH_LUXR_2"/>
    <property type="match status" value="1"/>
</dbReference>
<dbReference type="InterPro" id="IPR016032">
    <property type="entry name" value="Sig_transdc_resp-reg_C-effctor"/>
</dbReference>
<evidence type="ECO:0000256" key="4">
    <source>
        <dbReference type="SAM" id="MobiDB-lite"/>
    </source>
</evidence>
<dbReference type="RefSeq" id="WP_083220330.1">
    <property type="nucleotide sequence ID" value="NZ_LQZT01000042.1"/>
</dbReference>
<dbReference type="PANTHER" id="PTHR44688:SF25">
    <property type="entry name" value="HTH LUXR-TYPE DOMAIN-CONTAINING PROTEIN"/>
    <property type="match status" value="1"/>
</dbReference>